<evidence type="ECO:0000256" key="1">
    <source>
        <dbReference type="ARBA" id="ARBA00010211"/>
    </source>
</evidence>
<name>A0ABP6YK38_9FLAO</name>
<feature type="domain" description="Fumarylacetoacetase-like C-terminal" evidence="3">
    <location>
        <begin position="75"/>
        <end position="276"/>
    </location>
</feature>
<dbReference type="EMBL" id="BAABCY010000105">
    <property type="protein sequence ID" value="GAA3585252.1"/>
    <property type="molecule type" value="Genomic_DNA"/>
</dbReference>
<reference evidence="5" key="1">
    <citation type="journal article" date="2019" name="Int. J. Syst. Evol. Microbiol.">
        <title>The Global Catalogue of Microorganisms (GCM) 10K type strain sequencing project: providing services to taxonomists for standard genome sequencing and annotation.</title>
        <authorList>
            <consortium name="The Broad Institute Genomics Platform"/>
            <consortium name="The Broad Institute Genome Sequencing Center for Infectious Disease"/>
            <person name="Wu L."/>
            <person name="Ma J."/>
        </authorList>
    </citation>
    <scope>NUCLEOTIDE SEQUENCE [LARGE SCALE GENOMIC DNA]</scope>
    <source>
        <strain evidence="5">JCM 17111</strain>
    </source>
</reference>
<dbReference type="InterPro" id="IPR036663">
    <property type="entry name" value="Fumarylacetoacetase_C_sf"/>
</dbReference>
<dbReference type="InterPro" id="IPR011234">
    <property type="entry name" value="Fumarylacetoacetase-like_C"/>
</dbReference>
<keyword evidence="5" id="KW-1185">Reference proteome</keyword>
<dbReference type="Pfam" id="PF01557">
    <property type="entry name" value="FAA_hydrolase"/>
    <property type="match status" value="1"/>
</dbReference>
<protein>
    <submittedName>
        <fullName evidence="4">Fumarylacetoacetate hydrolase family protein</fullName>
    </submittedName>
</protein>
<comment type="similarity">
    <text evidence="1">Belongs to the FAH family.</text>
</comment>
<dbReference type="Gene3D" id="3.90.850.10">
    <property type="entry name" value="Fumarylacetoacetase-like, C-terminal domain"/>
    <property type="match status" value="1"/>
</dbReference>
<dbReference type="Proteomes" id="UP001500954">
    <property type="component" value="Unassembled WGS sequence"/>
</dbReference>
<evidence type="ECO:0000259" key="3">
    <source>
        <dbReference type="Pfam" id="PF01557"/>
    </source>
</evidence>
<keyword evidence="4" id="KW-0378">Hydrolase</keyword>
<dbReference type="PANTHER" id="PTHR42796:SF4">
    <property type="entry name" value="FUMARYLACETOACETATE HYDROLASE DOMAIN-CONTAINING PROTEIN 2A"/>
    <property type="match status" value="1"/>
</dbReference>
<dbReference type="PANTHER" id="PTHR42796">
    <property type="entry name" value="FUMARYLACETOACETATE HYDROLASE DOMAIN-CONTAINING PROTEIN 2A-RELATED"/>
    <property type="match status" value="1"/>
</dbReference>
<dbReference type="InterPro" id="IPR051121">
    <property type="entry name" value="FAH"/>
</dbReference>
<dbReference type="SUPFAM" id="SSF56529">
    <property type="entry name" value="FAH"/>
    <property type="match status" value="1"/>
</dbReference>
<sequence>MKLIRFGEEGNEKPGVQLEDGTRIDVSAFGQDYDEIFFGGDGLERLSSWLESNASGCPKIADTVRLAAPLVRPSKIVCVGLNYAKHAEEAGMAIPKEPVLFFKATSALVGPNDDVVIPRGSEKTDWEVELAIVIGKKASYVEKEEAYNHIAGYVLHNDISERAYQIEKEGQWCKGKGCDTFAPVGPFIATKDEIPNPNNLNLWLKVNGKELQNSSTSDFIFNVEEVVSYISQFMTLLPGDIISTGTPFGVGLGFNPPIYLKPGDVMELGIDGLGVSKQVAKAYNG</sequence>
<proteinExistence type="inferred from homology"/>
<comment type="caution">
    <text evidence="4">The sequence shown here is derived from an EMBL/GenBank/DDBJ whole genome shotgun (WGS) entry which is preliminary data.</text>
</comment>
<dbReference type="GO" id="GO:0016787">
    <property type="term" value="F:hydrolase activity"/>
    <property type="evidence" value="ECO:0007669"/>
    <property type="project" value="UniProtKB-KW"/>
</dbReference>
<evidence type="ECO:0000256" key="2">
    <source>
        <dbReference type="ARBA" id="ARBA00022723"/>
    </source>
</evidence>
<evidence type="ECO:0000313" key="5">
    <source>
        <dbReference type="Proteomes" id="UP001500954"/>
    </source>
</evidence>
<accession>A0ABP6YK38</accession>
<organism evidence="4 5">
    <name type="scientific">Snuella lapsa</name>
    <dbReference type="NCBI Taxonomy" id="870481"/>
    <lineage>
        <taxon>Bacteria</taxon>
        <taxon>Pseudomonadati</taxon>
        <taxon>Bacteroidota</taxon>
        <taxon>Flavobacteriia</taxon>
        <taxon>Flavobacteriales</taxon>
        <taxon>Flavobacteriaceae</taxon>
        <taxon>Snuella</taxon>
    </lineage>
</organism>
<evidence type="ECO:0000313" key="4">
    <source>
        <dbReference type="EMBL" id="GAA3585252.1"/>
    </source>
</evidence>
<gene>
    <name evidence="4" type="ORF">GCM10022395_36580</name>
</gene>
<dbReference type="RefSeq" id="WP_345007983.1">
    <property type="nucleotide sequence ID" value="NZ_BAABCY010000105.1"/>
</dbReference>
<keyword evidence="2" id="KW-0479">Metal-binding</keyword>